<proteinExistence type="predicted"/>
<dbReference type="KEGG" id="stax:MC45_12255"/>
<keyword evidence="2" id="KW-1185">Reference proteome</keyword>
<organism evidence="1 2">
    <name type="scientific">Sphingomonas taxi</name>
    <dbReference type="NCBI Taxonomy" id="1549858"/>
    <lineage>
        <taxon>Bacteria</taxon>
        <taxon>Pseudomonadati</taxon>
        <taxon>Pseudomonadota</taxon>
        <taxon>Alphaproteobacteria</taxon>
        <taxon>Sphingomonadales</taxon>
        <taxon>Sphingomonadaceae</taxon>
        <taxon>Sphingomonas</taxon>
    </lineage>
</organism>
<dbReference type="RefSeq" id="WP_038667262.1">
    <property type="nucleotide sequence ID" value="NZ_CP009571.1"/>
</dbReference>
<accession>A0A097EKV4</accession>
<gene>
    <name evidence="1" type="ORF">MC45_12255</name>
</gene>
<dbReference type="HOGENOM" id="CLU_2865539_0_0_5"/>
<reference evidence="1 2" key="1">
    <citation type="submission" date="2014-09" db="EMBL/GenBank/DDBJ databases">
        <title>Using Illumina technology Improving SMRT sequencing Genome Assembly by RASTools.</title>
        <authorList>
            <person name="Zhou Y."/>
            <person name="Ma T."/>
            <person name="Liu T."/>
        </authorList>
    </citation>
    <scope>NUCLEOTIDE SEQUENCE [LARGE SCALE GENOMIC DNA]</scope>
    <source>
        <strain evidence="1 2">ATCC 55669</strain>
    </source>
</reference>
<evidence type="ECO:0000313" key="2">
    <source>
        <dbReference type="Proteomes" id="UP000033200"/>
    </source>
</evidence>
<dbReference type="eggNOG" id="ENOG5032H9J">
    <property type="taxonomic scope" value="Bacteria"/>
</dbReference>
<sequence>MLPTPRIFRSRWAALLWAGGIVWAAVDYAGSASNSADGNAAITDASGEVTNAADLATVANLIGE</sequence>
<protein>
    <submittedName>
        <fullName evidence="1">Uncharacterized protein</fullName>
    </submittedName>
</protein>
<dbReference type="EMBL" id="CP009571">
    <property type="protein sequence ID" value="AIT08201.1"/>
    <property type="molecule type" value="Genomic_DNA"/>
</dbReference>
<name>A0A097EKV4_9SPHN</name>
<dbReference type="AlphaFoldDB" id="A0A097EKV4"/>
<evidence type="ECO:0000313" key="1">
    <source>
        <dbReference type="EMBL" id="AIT08201.1"/>
    </source>
</evidence>
<dbReference type="Proteomes" id="UP000033200">
    <property type="component" value="Chromosome"/>
</dbReference>